<dbReference type="EMBL" id="JBFNQN010000021">
    <property type="protein sequence ID" value="MEW9267696.1"/>
    <property type="molecule type" value="Genomic_DNA"/>
</dbReference>
<evidence type="ECO:0000256" key="1">
    <source>
        <dbReference type="SAM" id="MobiDB-lite"/>
    </source>
</evidence>
<feature type="chain" id="PRO_5045532718" evidence="2">
    <location>
        <begin position="30"/>
        <end position="217"/>
    </location>
</feature>
<feature type="region of interest" description="Disordered" evidence="1">
    <location>
        <begin position="175"/>
        <end position="217"/>
    </location>
</feature>
<evidence type="ECO:0000256" key="2">
    <source>
        <dbReference type="SAM" id="SignalP"/>
    </source>
</evidence>
<proteinExistence type="predicted"/>
<accession>A0ABV3PDH3</accession>
<dbReference type="Proteomes" id="UP001555826">
    <property type="component" value="Unassembled WGS sequence"/>
</dbReference>
<sequence>MITSRPTSDAPWRTRRAVAVLTTALAAAAAVGACGGGGDEPDPAPTTTTVEPAPVSTTSASPSATSSGPVFDCASVQAAQTSLDDAYASELDRLGIKRGDPRAQSVFTIVTTNEGPEYYAAVLAAAPPDATADAQVVLDYYTKLATQADTLDVGTGSAEDLGKAMDALDAAGAAVNPDPSAATSVVQAQERLQADVDRECSGASTSTTSSSPSTTSS</sequence>
<feature type="compositionally biased region" description="Low complexity" evidence="1">
    <location>
        <begin position="204"/>
        <end position="217"/>
    </location>
</feature>
<organism evidence="3 4">
    <name type="scientific">Kineococcus endophyticus</name>
    <dbReference type="NCBI Taxonomy" id="1181883"/>
    <lineage>
        <taxon>Bacteria</taxon>
        <taxon>Bacillati</taxon>
        <taxon>Actinomycetota</taxon>
        <taxon>Actinomycetes</taxon>
        <taxon>Kineosporiales</taxon>
        <taxon>Kineosporiaceae</taxon>
        <taxon>Kineococcus</taxon>
    </lineage>
</organism>
<protein>
    <submittedName>
        <fullName evidence="3">Uncharacterized protein</fullName>
    </submittedName>
</protein>
<feature type="region of interest" description="Disordered" evidence="1">
    <location>
        <begin position="32"/>
        <end position="69"/>
    </location>
</feature>
<dbReference type="RefSeq" id="WP_367641133.1">
    <property type="nucleotide sequence ID" value="NZ_JBFNQN010000021.1"/>
</dbReference>
<comment type="caution">
    <text evidence="3">The sequence shown here is derived from an EMBL/GenBank/DDBJ whole genome shotgun (WGS) entry which is preliminary data.</text>
</comment>
<evidence type="ECO:0000313" key="3">
    <source>
        <dbReference type="EMBL" id="MEW9267696.1"/>
    </source>
</evidence>
<dbReference type="PROSITE" id="PS51257">
    <property type="entry name" value="PROKAR_LIPOPROTEIN"/>
    <property type="match status" value="1"/>
</dbReference>
<gene>
    <name evidence="3" type="ORF">AB1207_23385</name>
</gene>
<keyword evidence="2" id="KW-0732">Signal</keyword>
<feature type="compositionally biased region" description="Low complexity" evidence="1">
    <location>
        <begin position="45"/>
        <end position="67"/>
    </location>
</feature>
<reference evidence="3 4" key="1">
    <citation type="submission" date="2024-07" db="EMBL/GenBank/DDBJ databases">
        <authorList>
            <person name="Thanompreechachai J."/>
            <person name="Duangmal K."/>
        </authorList>
    </citation>
    <scope>NUCLEOTIDE SEQUENCE [LARGE SCALE GENOMIC DNA]</scope>
    <source>
        <strain evidence="3 4">KCTC 19886</strain>
    </source>
</reference>
<keyword evidence="4" id="KW-1185">Reference proteome</keyword>
<evidence type="ECO:0000313" key="4">
    <source>
        <dbReference type="Proteomes" id="UP001555826"/>
    </source>
</evidence>
<name>A0ABV3PDH3_9ACTN</name>
<feature type="signal peptide" evidence="2">
    <location>
        <begin position="1"/>
        <end position="29"/>
    </location>
</feature>